<dbReference type="Gene3D" id="3.90.550.10">
    <property type="entry name" value="Spore Coat Polysaccharide Biosynthesis Protein SpsA, Chain A"/>
    <property type="match status" value="1"/>
</dbReference>
<proteinExistence type="predicted"/>
<dbReference type="InterPro" id="IPR050793">
    <property type="entry name" value="CMP-NeuNAc_synthase"/>
</dbReference>
<name>A0A6M3L9V6_9ZZZZ</name>
<dbReference type="PANTHER" id="PTHR21485:SF6">
    <property type="entry name" value="N-ACYLNEURAMINATE CYTIDYLYLTRANSFERASE-RELATED"/>
    <property type="match status" value="1"/>
</dbReference>
<dbReference type="PANTHER" id="PTHR21485">
    <property type="entry name" value="HAD SUPERFAMILY MEMBERS CMAS AND KDSC"/>
    <property type="match status" value="1"/>
</dbReference>
<keyword evidence="1" id="KW-0808">Transferase</keyword>
<dbReference type="EMBL" id="MT142989">
    <property type="protein sequence ID" value="QJA91470.1"/>
    <property type="molecule type" value="Genomic_DNA"/>
</dbReference>
<dbReference type="InterPro" id="IPR029044">
    <property type="entry name" value="Nucleotide-diphossugar_trans"/>
</dbReference>
<dbReference type="AlphaFoldDB" id="A0A6M3L9V6"/>
<gene>
    <name evidence="1" type="ORF">MM415B03360_0014</name>
</gene>
<dbReference type="SUPFAM" id="SSF53448">
    <property type="entry name" value="Nucleotide-diphospho-sugar transferases"/>
    <property type="match status" value="1"/>
</dbReference>
<dbReference type="GO" id="GO:0008781">
    <property type="term" value="F:N-acylneuraminate cytidylyltransferase activity"/>
    <property type="evidence" value="ECO:0007669"/>
    <property type="project" value="TreeGrafter"/>
</dbReference>
<accession>A0A6M3L9V6</accession>
<sequence>MKQDRILILLPVKCDSKRLPGKNLRLLSNMSLWRYSYRAAYAFWWSRNGGCPTGFVVSSENKDLGNKISSSFFRLRPKWLSEDPYQLKDVAFHVIDEKEIEGNLPLGYYSTLIIVQPSNPFITSEDIENCYKLFLDNNRRCVRSVTKTEKNTMKSFMTIGDTLFPANPAFNRMRDIEEKDMPDTYFGNGSIIVCDVGEFKREKTLLLENTIGYKMGGIDIDTENNFLLAEILMKGEK</sequence>
<protein>
    <submittedName>
        <fullName evidence="1">Putative cytidylyltransferase</fullName>
    </submittedName>
</protein>
<organism evidence="1">
    <name type="scientific">viral metagenome</name>
    <dbReference type="NCBI Taxonomy" id="1070528"/>
    <lineage>
        <taxon>unclassified sequences</taxon>
        <taxon>metagenomes</taxon>
        <taxon>organismal metagenomes</taxon>
    </lineage>
</organism>
<keyword evidence="1" id="KW-0548">Nucleotidyltransferase</keyword>
<evidence type="ECO:0000313" key="1">
    <source>
        <dbReference type="EMBL" id="QJA91470.1"/>
    </source>
</evidence>
<reference evidence="1" key="1">
    <citation type="submission" date="2020-03" db="EMBL/GenBank/DDBJ databases">
        <title>The deep terrestrial virosphere.</title>
        <authorList>
            <person name="Holmfeldt K."/>
            <person name="Nilsson E."/>
            <person name="Simone D."/>
            <person name="Lopez-Fernandez M."/>
            <person name="Wu X."/>
            <person name="de Brujin I."/>
            <person name="Lundin D."/>
            <person name="Andersson A."/>
            <person name="Bertilsson S."/>
            <person name="Dopson M."/>
        </authorList>
    </citation>
    <scope>NUCLEOTIDE SEQUENCE</scope>
    <source>
        <strain evidence="1">MM415B03360</strain>
    </source>
</reference>